<dbReference type="GO" id="GO:0140359">
    <property type="term" value="F:ABC-type transporter activity"/>
    <property type="evidence" value="ECO:0007669"/>
    <property type="project" value="InterPro"/>
</dbReference>
<feature type="transmembrane region" description="Helical" evidence="10">
    <location>
        <begin position="308"/>
        <end position="329"/>
    </location>
</feature>
<gene>
    <name evidence="12" type="ORF">B0T26DRAFT_775989</name>
</gene>
<dbReference type="InterPro" id="IPR017871">
    <property type="entry name" value="ABC_transporter-like_CS"/>
</dbReference>
<dbReference type="RefSeq" id="XP_060296313.1">
    <property type="nucleotide sequence ID" value="XM_060446609.1"/>
</dbReference>
<keyword evidence="6" id="KW-0547">Nucleotide-binding</keyword>
<feature type="domain" description="ABC transporter" evidence="11">
    <location>
        <begin position="472"/>
        <end position="706"/>
    </location>
</feature>
<dbReference type="GO" id="GO:0016020">
    <property type="term" value="C:membrane"/>
    <property type="evidence" value="ECO:0007669"/>
    <property type="project" value="UniProtKB-SubCell"/>
</dbReference>
<comment type="caution">
    <text evidence="12">The sequence shown here is derived from an EMBL/GenBank/DDBJ whole genome shotgun (WGS) entry which is preliminary data.</text>
</comment>
<feature type="transmembrane region" description="Helical" evidence="10">
    <location>
        <begin position="1020"/>
        <end position="1041"/>
    </location>
</feature>
<keyword evidence="3" id="KW-0813">Transport</keyword>
<feature type="domain" description="ABC transporter" evidence="11">
    <location>
        <begin position="1287"/>
        <end position="1527"/>
    </location>
</feature>
<sequence length="1639" mass="179069">MAWSSLRQLARQVKALVWKNLVLLVTRHWLSTLLLAAVAPIAILAVTLNIKNFEPAKKGFGVGSPAPVIALRDAIPASQRLVIVRADNPDFGSDIDDVIKTITQPLAPSQWFQVSSRQEATDSCFTNFRGTSGCYAVITFNDSPLSTVPFLNHTWSYTVRFDPIHGQVYSADVFSQDNTYQRYWLPTQLAVENAMTNSTEAPLTYMYTTQTQEDVDADQRKQYAKNVIRIFVIVFFLHVVPSIYHVVNVITTEREIGLSQLVDAMGSGPAARVASHIIAFSIVYLPTWLISGVLYWDLLFPDTNAAILIFWQLFSSLAFLNASVFAAAFFKTRRISSIFVVICFGLLAAGAMDTLSQRIQTSSVLPLSLFFPAMNYIYLVSHASFPARHAASNPPVNMCQTSGLESFDLEQSYYVPVKTFWGFLILQIFFYPVLAILAEHFVHGINHKGRAMTATGDTEFSGGGDADSGVAIRTTGLAKVYTLTWHKNWAGFGRDKNTGLRALNGVDLVAHKRQILCLLGVNGAGKSTTLDLLSGFKQPTAGTMDIAASPSQLGICPQQNVLFGRLTVLEHVKFWSQLKGGREDANAMHELIAACNLSHKTHSQAGTLSGGQKRKLQLACMFVGGTTVCLMDEVTSGLDPISRRAIWNIILAERSKRSMVFTTHFLDEGEVLADHIVILSKGQIKCQGPGIELKNTYGGGYRVYVPLESAHGGVKGIDAPWTLHQDQMVYQTPDSRSAAQIVSQLEAAGHSNVQVAGPTVENVFLHVAQADVEAQELALALGHQDDEKGVDINNSNTIKGAAPMLLPGQQLSSGRPTSFFQQVRILMMKRMRVLPRYWASAFLALLLPIALMPGINTLIKKSFIRPYCVNHNNQWSIYEPANVSLYSFYYYSPDFEYVGKHMPFGPPSAVSALRDVLSKFPVGYEYNMSYFDADFDVYDTLDEFQAKIHKEHPFGQAQLFIGTDGKPTTIAQNSQTSIEGAMISLNLYTSIRSGFHLHPGEKLSPPFFLTHHATLTSRCYGQYASLIMALYPAFFALYPAFERVQNVRALQFSNGVRPLPMWTAYFLFDLAFVTAVSIAFTITVSQQFPLWWGYAYMFPVCLLHGITAIVLAYIVSLRASSQLSGFLWAICFALLSWFAMVLAYVLPNTISDAINVQRNADIVAYTLGLLFPIGNVIRGMAVGFNMYQLACRDDGAAATPGSWWGYGFPITYLIVQAVLFGALLVWLDSDLSFSLLLPRRGPSRGGAGGAAAVAAAGRYGPLSDDDIELAPGGKAGAFTKSSPRDLVRMVHVSKTFGGGGVPAVDDLSLGLGRGEILALLGPNGAGKTTVVDMMRGELRPTRGDMFVRDMSVSRHPRAAQQATGVCPQFDALDLLTARQHLAFYARIKGVPAAELDANVNTALARVGLAEHADKQAAALSGGNRRKLSLAIALMGNPAVLVLDEPSSSMDAAAKRAMWSIIRSEMATASGEDSAGGGRALLLTTHSMEEADALATRAAILSQGRLLAIGTTGVLRHAYSSVYHVQLLLASAPHSPEHEMHAVEDWVRAEFAHTTFEGPSLGGQVKFMVPASGSVSHLISVLEAHRDQLGLHDYSIGAPTLERVFLSVVKDSYVEEEGKQRRKGLTGLLDFLGWRRSQKE</sequence>
<dbReference type="InterPro" id="IPR027417">
    <property type="entry name" value="P-loop_NTPase"/>
</dbReference>
<dbReference type="SMART" id="SM00382">
    <property type="entry name" value="AAA"/>
    <property type="match status" value="2"/>
</dbReference>
<organism evidence="12 13">
    <name type="scientific">Lasiosphaeria miniovina</name>
    <dbReference type="NCBI Taxonomy" id="1954250"/>
    <lineage>
        <taxon>Eukaryota</taxon>
        <taxon>Fungi</taxon>
        <taxon>Dikarya</taxon>
        <taxon>Ascomycota</taxon>
        <taxon>Pezizomycotina</taxon>
        <taxon>Sordariomycetes</taxon>
        <taxon>Sordariomycetidae</taxon>
        <taxon>Sordariales</taxon>
        <taxon>Lasiosphaeriaceae</taxon>
        <taxon>Lasiosphaeria</taxon>
    </lineage>
</organism>
<keyword evidence="9 10" id="KW-0472">Membrane</keyword>
<dbReference type="InterPro" id="IPR013525">
    <property type="entry name" value="ABC2_TM"/>
</dbReference>
<protein>
    <recommendedName>
        <fullName evidence="11">ABC transporter domain-containing protein</fullName>
    </recommendedName>
</protein>
<comment type="similarity">
    <text evidence="2">Belongs to the ABC transporter superfamily. ABCA family.</text>
</comment>
<dbReference type="InterPro" id="IPR003439">
    <property type="entry name" value="ABC_transporter-like_ATP-bd"/>
</dbReference>
<feature type="transmembrane region" description="Helical" evidence="10">
    <location>
        <begin position="1126"/>
        <end position="1146"/>
    </location>
</feature>
<feature type="transmembrane region" description="Helical" evidence="10">
    <location>
        <begin position="29"/>
        <end position="50"/>
    </location>
</feature>
<feature type="transmembrane region" description="Helical" evidence="10">
    <location>
        <begin position="837"/>
        <end position="859"/>
    </location>
</feature>
<feature type="transmembrane region" description="Helical" evidence="10">
    <location>
        <begin position="335"/>
        <end position="352"/>
    </location>
</feature>
<feature type="transmembrane region" description="Helical" evidence="10">
    <location>
        <begin position="364"/>
        <end position="385"/>
    </location>
</feature>
<dbReference type="PANTHER" id="PTHR19229:SF36">
    <property type="entry name" value="ATP-BINDING CASSETTE SUB-FAMILY A MEMBER 2"/>
    <property type="match status" value="1"/>
</dbReference>
<evidence type="ECO:0000256" key="2">
    <source>
        <dbReference type="ARBA" id="ARBA00008869"/>
    </source>
</evidence>
<evidence type="ECO:0000256" key="9">
    <source>
        <dbReference type="ARBA" id="ARBA00023136"/>
    </source>
</evidence>
<evidence type="ECO:0000256" key="7">
    <source>
        <dbReference type="ARBA" id="ARBA00022840"/>
    </source>
</evidence>
<evidence type="ECO:0000256" key="8">
    <source>
        <dbReference type="ARBA" id="ARBA00022989"/>
    </source>
</evidence>
<comment type="subcellular location">
    <subcellularLocation>
        <location evidence="1">Membrane</location>
        <topology evidence="1">Multi-pass membrane protein</topology>
    </subcellularLocation>
</comment>
<dbReference type="CDD" id="cd03263">
    <property type="entry name" value="ABC_subfamily_A"/>
    <property type="match status" value="2"/>
</dbReference>
<accession>A0AA40AKI8</accession>
<evidence type="ECO:0000256" key="1">
    <source>
        <dbReference type="ARBA" id="ARBA00004141"/>
    </source>
</evidence>
<dbReference type="GeneID" id="85329879"/>
<dbReference type="GO" id="GO:0005319">
    <property type="term" value="F:lipid transporter activity"/>
    <property type="evidence" value="ECO:0007669"/>
    <property type="project" value="TreeGrafter"/>
</dbReference>
<dbReference type="GO" id="GO:0005524">
    <property type="term" value="F:ATP binding"/>
    <property type="evidence" value="ECO:0007669"/>
    <property type="project" value="UniProtKB-KW"/>
</dbReference>
<proteinExistence type="inferred from homology"/>
<dbReference type="Pfam" id="PF00005">
    <property type="entry name" value="ABC_tran"/>
    <property type="match status" value="2"/>
</dbReference>
<feature type="transmembrane region" description="Helical" evidence="10">
    <location>
        <begin position="1203"/>
        <end position="1227"/>
    </location>
</feature>
<feature type="transmembrane region" description="Helical" evidence="10">
    <location>
        <begin position="420"/>
        <end position="442"/>
    </location>
</feature>
<evidence type="ECO:0000256" key="4">
    <source>
        <dbReference type="ARBA" id="ARBA00022692"/>
    </source>
</evidence>
<dbReference type="InterPro" id="IPR026082">
    <property type="entry name" value="ABCA"/>
</dbReference>
<feature type="transmembrane region" description="Helical" evidence="10">
    <location>
        <begin position="1162"/>
        <end position="1182"/>
    </location>
</feature>
<keyword evidence="8 10" id="KW-1133">Transmembrane helix</keyword>
<dbReference type="InterPro" id="IPR003593">
    <property type="entry name" value="AAA+_ATPase"/>
</dbReference>
<dbReference type="PROSITE" id="PS00211">
    <property type="entry name" value="ABC_TRANSPORTER_1"/>
    <property type="match status" value="2"/>
</dbReference>
<dbReference type="GO" id="GO:0016887">
    <property type="term" value="F:ATP hydrolysis activity"/>
    <property type="evidence" value="ECO:0007669"/>
    <property type="project" value="InterPro"/>
</dbReference>
<dbReference type="Proteomes" id="UP001172101">
    <property type="component" value="Unassembled WGS sequence"/>
</dbReference>
<dbReference type="Gene3D" id="3.40.50.300">
    <property type="entry name" value="P-loop containing nucleotide triphosphate hydrolases"/>
    <property type="match status" value="2"/>
</dbReference>
<evidence type="ECO:0000256" key="5">
    <source>
        <dbReference type="ARBA" id="ARBA00022737"/>
    </source>
</evidence>
<evidence type="ECO:0000256" key="6">
    <source>
        <dbReference type="ARBA" id="ARBA00022741"/>
    </source>
</evidence>
<dbReference type="Pfam" id="PF12698">
    <property type="entry name" value="ABC2_membrane_3"/>
    <property type="match status" value="1"/>
</dbReference>
<evidence type="ECO:0000256" key="3">
    <source>
        <dbReference type="ARBA" id="ARBA00022448"/>
    </source>
</evidence>
<evidence type="ECO:0000259" key="11">
    <source>
        <dbReference type="PROSITE" id="PS50893"/>
    </source>
</evidence>
<dbReference type="PROSITE" id="PS50893">
    <property type="entry name" value="ABC_TRANSPORTER_2"/>
    <property type="match status" value="2"/>
</dbReference>
<dbReference type="FunFam" id="3.40.50.300:FF:000335">
    <property type="entry name" value="ATP binding cassette subfamily A member 5"/>
    <property type="match status" value="1"/>
</dbReference>
<feature type="transmembrane region" description="Helical" evidence="10">
    <location>
        <begin position="227"/>
        <end position="247"/>
    </location>
</feature>
<feature type="transmembrane region" description="Helical" evidence="10">
    <location>
        <begin position="273"/>
        <end position="296"/>
    </location>
</feature>
<keyword evidence="13" id="KW-1185">Reference proteome</keyword>
<dbReference type="EMBL" id="JAUIRO010000004">
    <property type="protein sequence ID" value="KAK0717520.1"/>
    <property type="molecule type" value="Genomic_DNA"/>
</dbReference>
<name>A0AA40AKI8_9PEZI</name>
<reference evidence="12" key="1">
    <citation type="submission" date="2023-06" db="EMBL/GenBank/DDBJ databases">
        <title>Genome-scale phylogeny and comparative genomics of the fungal order Sordariales.</title>
        <authorList>
            <consortium name="Lawrence Berkeley National Laboratory"/>
            <person name="Hensen N."/>
            <person name="Bonometti L."/>
            <person name="Westerberg I."/>
            <person name="Brannstrom I.O."/>
            <person name="Guillou S."/>
            <person name="Cros-Aarteil S."/>
            <person name="Calhoun S."/>
            <person name="Haridas S."/>
            <person name="Kuo A."/>
            <person name="Mondo S."/>
            <person name="Pangilinan J."/>
            <person name="Riley R."/>
            <person name="LaButti K."/>
            <person name="Andreopoulos B."/>
            <person name="Lipzen A."/>
            <person name="Chen C."/>
            <person name="Yanf M."/>
            <person name="Daum C."/>
            <person name="Ng V."/>
            <person name="Clum A."/>
            <person name="Steindorff A."/>
            <person name="Ohm R."/>
            <person name="Martin F."/>
            <person name="Silar P."/>
            <person name="Natvig D."/>
            <person name="Lalanne C."/>
            <person name="Gautier V."/>
            <person name="Ament-velasquez S.L."/>
            <person name="Kruys A."/>
            <person name="Hutchinson M.I."/>
            <person name="Powell A.J."/>
            <person name="Barry K."/>
            <person name="Miller A.N."/>
            <person name="Grigoriev I.V."/>
            <person name="Debuchy R."/>
            <person name="Gladieux P."/>
            <person name="Thoren M.H."/>
            <person name="Johannesson H."/>
        </authorList>
    </citation>
    <scope>NUCLEOTIDE SEQUENCE</scope>
    <source>
        <strain evidence="12">SMH2392-1A</strain>
    </source>
</reference>
<feature type="transmembrane region" description="Helical" evidence="10">
    <location>
        <begin position="1062"/>
        <end position="1082"/>
    </location>
</feature>
<evidence type="ECO:0000256" key="10">
    <source>
        <dbReference type="SAM" id="Phobius"/>
    </source>
</evidence>
<evidence type="ECO:0000313" key="12">
    <source>
        <dbReference type="EMBL" id="KAK0717520.1"/>
    </source>
</evidence>
<keyword evidence="5" id="KW-0677">Repeat</keyword>
<feature type="transmembrane region" description="Helical" evidence="10">
    <location>
        <begin position="1094"/>
        <end position="1114"/>
    </location>
</feature>
<evidence type="ECO:0000313" key="13">
    <source>
        <dbReference type="Proteomes" id="UP001172101"/>
    </source>
</evidence>
<dbReference type="PANTHER" id="PTHR19229">
    <property type="entry name" value="ATP-BINDING CASSETTE TRANSPORTER SUBFAMILY A ABCA"/>
    <property type="match status" value="1"/>
</dbReference>
<keyword evidence="4 10" id="KW-0812">Transmembrane</keyword>
<dbReference type="SUPFAM" id="SSF52540">
    <property type="entry name" value="P-loop containing nucleoside triphosphate hydrolases"/>
    <property type="match status" value="2"/>
</dbReference>
<keyword evidence="7" id="KW-0067">ATP-binding</keyword>